<keyword evidence="2" id="KW-1185">Reference proteome</keyword>
<gene>
    <name evidence="1" type="ORF">RV045_03155</name>
</gene>
<protein>
    <submittedName>
        <fullName evidence="1">Uncharacterized protein</fullName>
    </submittedName>
</protein>
<dbReference type="EMBL" id="JAWDIE010000003">
    <property type="protein sequence ID" value="MEJ7137429.1"/>
    <property type="molecule type" value="Genomic_DNA"/>
</dbReference>
<dbReference type="Proteomes" id="UP001364695">
    <property type="component" value="Unassembled WGS sequence"/>
</dbReference>
<proteinExistence type="predicted"/>
<organism evidence="1 2">
    <name type="scientific">Amphibiibacter pelophylacis</name>
    <dbReference type="NCBI Taxonomy" id="1799477"/>
    <lineage>
        <taxon>Bacteria</taxon>
        <taxon>Pseudomonadati</taxon>
        <taxon>Pseudomonadota</taxon>
        <taxon>Betaproteobacteria</taxon>
        <taxon>Burkholderiales</taxon>
        <taxon>Sphaerotilaceae</taxon>
        <taxon>Amphibiibacter</taxon>
    </lineage>
</organism>
<reference evidence="1" key="1">
    <citation type="submission" date="2023-10" db="EMBL/GenBank/DDBJ databases">
        <title>Amphibacter perezi, gen. nov., sp. nov. a novel taxa of the family Comamonadaceae, class Betaproteobacteria isolated from the skin microbiota of Pelophylax perezi from different populations.</title>
        <authorList>
            <person name="Costa S."/>
            <person name="Proenca D.N."/>
            <person name="Lopes I."/>
            <person name="Morais P.V."/>
        </authorList>
    </citation>
    <scope>NUCLEOTIDE SEQUENCE</scope>
    <source>
        <strain evidence="1">SL12-8</strain>
    </source>
</reference>
<name>A0ACC6NZN7_9BURK</name>
<comment type="caution">
    <text evidence="1">The sequence shown here is derived from an EMBL/GenBank/DDBJ whole genome shotgun (WGS) entry which is preliminary data.</text>
</comment>
<accession>A0ACC6NZN7</accession>
<sequence>MNFAHLMPFQSIAPILIKNEEFPEFPFFSGTGFFVKFNPYNSIYFITAKHCTLNHDNSPKGIVGVPLQQNSECNKKIIFSHYLLAKTNNDADFDDIIIYVVDISFENQFDLLKDRCLRLLHQEDVDNILDYVLSIKGKLRAVGCPGTEEKQINYDTRQSTIQPRGIVGCLSSASDDKLNYTIDNINWKSSNGGMDGFSGSPIIEFIPNINRTGIESIPVGVFSTGNAKIIKFVSIKVVTDAIAEYINLASTSTNGDTP</sequence>
<evidence type="ECO:0000313" key="1">
    <source>
        <dbReference type="EMBL" id="MEJ7137429.1"/>
    </source>
</evidence>
<evidence type="ECO:0000313" key="2">
    <source>
        <dbReference type="Proteomes" id="UP001364695"/>
    </source>
</evidence>